<dbReference type="InterPro" id="IPR005119">
    <property type="entry name" value="LysR_subst-bd"/>
</dbReference>
<accession>A0ABP9N1J9</accession>
<organism evidence="6 7">
    <name type="scientific">Orbus sasakiae</name>
    <dbReference type="NCBI Taxonomy" id="1078475"/>
    <lineage>
        <taxon>Bacteria</taxon>
        <taxon>Pseudomonadati</taxon>
        <taxon>Pseudomonadota</taxon>
        <taxon>Gammaproteobacteria</taxon>
        <taxon>Orbales</taxon>
        <taxon>Orbaceae</taxon>
        <taxon>Orbus</taxon>
    </lineage>
</organism>
<evidence type="ECO:0000256" key="2">
    <source>
        <dbReference type="ARBA" id="ARBA00023015"/>
    </source>
</evidence>
<dbReference type="PANTHER" id="PTHR30419:SF28">
    <property type="entry name" value="HTH-TYPE TRANSCRIPTIONAL REGULATOR BSDA"/>
    <property type="match status" value="1"/>
</dbReference>
<proteinExistence type="inferred from homology"/>
<evidence type="ECO:0000259" key="5">
    <source>
        <dbReference type="PROSITE" id="PS50931"/>
    </source>
</evidence>
<dbReference type="SUPFAM" id="SSF53850">
    <property type="entry name" value="Periplasmic binding protein-like II"/>
    <property type="match status" value="1"/>
</dbReference>
<dbReference type="InterPro" id="IPR036390">
    <property type="entry name" value="WH_DNA-bd_sf"/>
</dbReference>
<dbReference type="SUPFAM" id="SSF46785">
    <property type="entry name" value="Winged helix' DNA-binding domain"/>
    <property type="match status" value="1"/>
</dbReference>
<comment type="caution">
    <text evidence="6">The sequence shown here is derived from an EMBL/GenBank/DDBJ whole genome shotgun (WGS) entry which is preliminary data.</text>
</comment>
<evidence type="ECO:0000313" key="6">
    <source>
        <dbReference type="EMBL" id="GAA5105188.1"/>
    </source>
</evidence>
<dbReference type="EMBL" id="BAABHY010000001">
    <property type="protein sequence ID" value="GAA5105188.1"/>
    <property type="molecule type" value="Genomic_DNA"/>
</dbReference>
<keyword evidence="3" id="KW-0238">DNA-binding</keyword>
<evidence type="ECO:0000256" key="1">
    <source>
        <dbReference type="ARBA" id="ARBA00009437"/>
    </source>
</evidence>
<name>A0ABP9N1J9_9GAMM</name>
<evidence type="ECO:0000256" key="4">
    <source>
        <dbReference type="ARBA" id="ARBA00023163"/>
    </source>
</evidence>
<dbReference type="Pfam" id="PF03466">
    <property type="entry name" value="LysR_substrate"/>
    <property type="match status" value="1"/>
</dbReference>
<comment type="similarity">
    <text evidence="1">Belongs to the LysR transcriptional regulatory family.</text>
</comment>
<protein>
    <submittedName>
        <fullName evidence="6">LysR family transcriptional regulator</fullName>
    </submittedName>
</protein>
<keyword evidence="7" id="KW-1185">Reference proteome</keyword>
<evidence type="ECO:0000256" key="3">
    <source>
        <dbReference type="ARBA" id="ARBA00023125"/>
    </source>
</evidence>
<feature type="domain" description="HTH lysR-type" evidence="5">
    <location>
        <begin position="19"/>
        <end position="76"/>
    </location>
</feature>
<keyword evidence="2" id="KW-0805">Transcription regulation</keyword>
<dbReference type="PROSITE" id="PS50931">
    <property type="entry name" value="HTH_LYSR"/>
    <property type="match status" value="1"/>
</dbReference>
<sequence>MLKHFDIYDKFNIRVTYSMNLKQLKYFQILAKNQHYTYTSEYFSISQPSLSHAIAELEKEVGIKLFQKKGRNVELTKEGEQYLIYVNQALQSLNEGEQFVKELTSISHGHIRLAFVYSLSLNYVPKIIQSFTALPQYENISFSFYEDLSRNIVHELKNKHYDIGLCSYVNDDPEIEFTRLAKQEIVFIISNDNPLSKRKKLDLKDIADEPVILYTQRSGMRGYLDNMIAESGVVLNNVVSRVESENAMIGLASINYGIGMMVRVPVPAESNVSLIPMNKNRQKRDIYIATVKNRPLMPVAQKFYRFLTKYCGDGFFNI</sequence>
<dbReference type="Pfam" id="PF00126">
    <property type="entry name" value="HTH_1"/>
    <property type="match status" value="1"/>
</dbReference>
<dbReference type="PRINTS" id="PR00039">
    <property type="entry name" value="HTHLYSR"/>
</dbReference>
<gene>
    <name evidence="6" type="ORF">GCM10023211_03730</name>
</gene>
<reference evidence="7" key="1">
    <citation type="journal article" date="2019" name="Int. J. Syst. Evol. Microbiol.">
        <title>The Global Catalogue of Microorganisms (GCM) 10K type strain sequencing project: providing services to taxonomists for standard genome sequencing and annotation.</title>
        <authorList>
            <consortium name="The Broad Institute Genomics Platform"/>
            <consortium name="The Broad Institute Genome Sequencing Center for Infectious Disease"/>
            <person name="Wu L."/>
            <person name="Ma J."/>
        </authorList>
    </citation>
    <scope>NUCLEOTIDE SEQUENCE [LARGE SCALE GENOMIC DNA]</scope>
    <source>
        <strain evidence="7">JCM 18050</strain>
    </source>
</reference>
<dbReference type="InterPro" id="IPR036388">
    <property type="entry name" value="WH-like_DNA-bd_sf"/>
</dbReference>
<dbReference type="InterPro" id="IPR000847">
    <property type="entry name" value="LysR_HTH_N"/>
</dbReference>
<evidence type="ECO:0000313" key="7">
    <source>
        <dbReference type="Proteomes" id="UP001500171"/>
    </source>
</evidence>
<dbReference type="Proteomes" id="UP001500171">
    <property type="component" value="Unassembled WGS sequence"/>
</dbReference>
<dbReference type="Gene3D" id="3.40.190.290">
    <property type="match status" value="1"/>
</dbReference>
<dbReference type="Gene3D" id="1.10.10.10">
    <property type="entry name" value="Winged helix-like DNA-binding domain superfamily/Winged helix DNA-binding domain"/>
    <property type="match status" value="1"/>
</dbReference>
<dbReference type="PANTHER" id="PTHR30419">
    <property type="entry name" value="HTH-TYPE TRANSCRIPTIONAL REGULATOR YBHD"/>
    <property type="match status" value="1"/>
</dbReference>
<keyword evidence="4" id="KW-0804">Transcription</keyword>
<dbReference type="InterPro" id="IPR050950">
    <property type="entry name" value="HTH-type_LysR_regulators"/>
</dbReference>